<dbReference type="Proteomes" id="UP001597374">
    <property type="component" value="Unassembled WGS sequence"/>
</dbReference>
<protein>
    <submittedName>
        <fullName evidence="7">YkvA family protein</fullName>
    </submittedName>
</protein>
<keyword evidence="2 5" id="KW-0812">Transmembrane</keyword>
<sequence>MTQLTTLRHKTQEINTEIYALYLATRDSRVKWYVGLLLAFVLGYAISPIDLIPDLKAVFGFIDDVVVVALGVHLAYQLVSKNVLGQARLQAYQELCSHCEATAAAYRIVGYVWVLAATFVAVFLYKLLYMSML</sequence>
<proteinExistence type="predicted"/>
<organism evidence="7 8">
    <name type="scientific">Pontibacter ruber</name>
    <dbReference type="NCBI Taxonomy" id="1343895"/>
    <lineage>
        <taxon>Bacteria</taxon>
        <taxon>Pseudomonadati</taxon>
        <taxon>Bacteroidota</taxon>
        <taxon>Cytophagia</taxon>
        <taxon>Cytophagales</taxon>
        <taxon>Hymenobacteraceae</taxon>
        <taxon>Pontibacter</taxon>
    </lineage>
</organism>
<feature type="transmembrane region" description="Helical" evidence="5">
    <location>
        <begin position="30"/>
        <end position="46"/>
    </location>
</feature>
<evidence type="ECO:0000313" key="8">
    <source>
        <dbReference type="Proteomes" id="UP001597374"/>
    </source>
</evidence>
<comment type="caution">
    <text evidence="7">The sequence shown here is derived from an EMBL/GenBank/DDBJ whole genome shotgun (WGS) entry which is preliminary data.</text>
</comment>
<evidence type="ECO:0000256" key="1">
    <source>
        <dbReference type="ARBA" id="ARBA00004127"/>
    </source>
</evidence>
<gene>
    <name evidence="7" type="ORF">ACFSKP_08310</name>
</gene>
<feature type="transmembrane region" description="Helical" evidence="5">
    <location>
        <begin position="58"/>
        <end position="79"/>
    </location>
</feature>
<accession>A0ABW5CYD1</accession>
<evidence type="ECO:0000256" key="2">
    <source>
        <dbReference type="ARBA" id="ARBA00022692"/>
    </source>
</evidence>
<evidence type="ECO:0000256" key="3">
    <source>
        <dbReference type="ARBA" id="ARBA00022989"/>
    </source>
</evidence>
<comment type="subcellular location">
    <subcellularLocation>
        <location evidence="1">Endomembrane system</location>
        <topology evidence="1">Multi-pass membrane protein</topology>
    </subcellularLocation>
</comment>
<evidence type="ECO:0000256" key="5">
    <source>
        <dbReference type="SAM" id="Phobius"/>
    </source>
</evidence>
<feature type="domain" description="DUF1232" evidence="6">
    <location>
        <begin position="36"/>
        <end position="70"/>
    </location>
</feature>
<feature type="transmembrane region" description="Helical" evidence="5">
    <location>
        <begin position="108"/>
        <end position="128"/>
    </location>
</feature>
<reference evidence="8" key="1">
    <citation type="journal article" date="2019" name="Int. J. Syst. Evol. Microbiol.">
        <title>The Global Catalogue of Microorganisms (GCM) 10K type strain sequencing project: providing services to taxonomists for standard genome sequencing and annotation.</title>
        <authorList>
            <consortium name="The Broad Institute Genomics Platform"/>
            <consortium name="The Broad Institute Genome Sequencing Center for Infectious Disease"/>
            <person name="Wu L."/>
            <person name="Ma J."/>
        </authorList>
    </citation>
    <scope>NUCLEOTIDE SEQUENCE [LARGE SCALE GENOMIC DNA]</scope>
    <source>
        <strain evidence="8">CGMCC 4.1782</strain>
    </source>
</reference>
<keyword evidence="3 5" id="KW-1133">Transmembrane helix</keyword>
<evidence type="ECO:0000313" key="7">
    <source>
        <dbReference type="EMBL" id="MFD2246254.1"/>
    </source>
</evidence>
<name>A0ABW5CYD1_9BACT</name>
<dbReference type="InterPro" id="IPR010652">
    <property type="entry name" value="DUF1232"/>
</dbReference>
<dbReference type="EMBL" id="JBHUIM010000001">
    <property type="protein sequence ID" value="MFD2246254.1"/>
    <property type="molecule type" value="Genomic_DNA"/>
</dbReference>
<evidence type="ECO:0000259" key="6">
    <source>
        <dbReference type="Pfam" id="PF06803"/>
    </source>
</evidence>
<keyword evidence="4 5" id="KW-0472">Membrane</keyword>
<evidence type="ECO:0000256" key="4">
    <source>
        <dbReference type="ARBA" id="ARBA00023136"/>
    </source>
</evidence>
<dbReference type="RefSeq" id="WP_250427945.1">
    <property type="nucleotide sequence ID" value="NZ_JALPRR010000001.1"/>
</dbReference>
<keyword evidence="8" id="KW-1185">Reference proteome</keyword>
<dbReference type="Pfam" id="PF06803">
    <property type="entry name" value="DUF1232"/>
    <property type="match status" value="1"/>
</dbReference>